<dbReference type="AlphaFoldDB" id="A0A166BTX6"/>
<name>A0A166BTX6_9AGAM</name>
<gene>
    <name evidence="3" type="ORF">FIBSPDRAFT_1049687</name>
</gene>
<feature type="domain" description="Ubiquitin-like" evidence="2">
    <location>
        <begin position="260"/>
        <end position="331"/>
    </location>
</feature>
<dbReference type="OrthoDB" id="3055369at2759"/>
<accession>A0A166BTX6</accession>
<feature type="compositionally biased region" description="Basic and acidic residues" evidence="1">
    <location>
        <begin position="376"/>
        <end position="397"/>
    </location>
</feature>
<proteinExistence type="predicted"/>
<dbReference type="Pfam" id="PF22893">
    <property type="entry name" value="ULD_2"/>
    <property type="match status" value="1"/>
</dbReference>
<feature type="compositionally biased region" description="Basic and acidic residues" evidence="1">
    <location>
        <begin position="408"/>
        <end position="420"/>
    </location>
</feature>
<feature type="compositionally biased region" description="Basic and acidic residues" evidence="1">
    <location>
        <begin position="427"/>
        <end position="469"/>
    </location>
</feature>
<dbReference type="Proteomes" id="UP000076532">
    <property type="component" value="Unassembled WGS sequence"/>
</dbReference>
<sequence>MGAQNHHVGHIRYANIYVTNITTTDDRLKYLREMYPTGPPPNEPTTDHTKTSTMRLAGVTQPPNSCPPGPPTDLFTTNPDIGTCHPSARVDRSLVEIQVIADIMDALVESPSLRYSAKLPGTLASLQRILKLTKAAIRVYRHTPLAQTLSLAIITEAGHCRRLLKELLGSLTHCRHALSAAMLHFIREYIWSSASECGVFTDLNSNLRECHGSFAACILALGRVASSELEWGTATNDLAELANFAFLYKQELTSLQHIKLDVVIVIDHLARHLPVPTVFCKLWQDFNVVITRFCKNIAGSILIQQGDYRILSSDDEKFIDPKEFSTVLQPALFRRISILQGKARGKEVQRQMEDQWHNGGAEERAVAVKATQELDKAAREVAERQEEERRAANDRYARNRASAMRSKQQQEDKRITDERKAHIRKERKAEERQAVERQAIEERKAEKRQAVEQERQAAEEERQIAEELRFPSDMWKARSMFQDRSI</sequence>
<dbReference type="EMBL" id="KV417639">
    <property type="protein sequence ID" value="KZP12970.1"/>
    <property type="molecule type" value="Genomic_DNA"/>
</dbReference>
<organism evidence="3 4">
    <name type="scientific">Athelia psychrophila</name>
    <dbReference type="NCBI Taxonomy" id="1759441"/>
    <lineage>
        <taxon>Eukaryota</taxon>
        <taxon>Fungi</taxon>
        <taxon>Dikarya</taxon>
        <taxon>Basidiomycota</taxon>
        <taxon>Agaricomycotina</taxon>
        <taxon>Agaricomycetes</taxon>
        <taxon>Agaricomycetidae</taxon>
        <taxon>Atheliales</taxon>
        <taxon>Atheliaceae</taxon>
        <taxon>Athelia</taxon>
    </lineage>
</organism>
<reference evidence="3 4" key="1">
    <citation type="journal article" date="2016" name="Mol. Biol. Evol.">
        <title>Comparative Genomics of Early-Diverging Mushroom-Forming Fungi Provides Insights into the Origins of Lignocellulose Decay Capabilities.</title>
        <authorList>
            <person name="Nagy L.G."/>
            <person name="Riley R."/>
            <person name="Tritt A."/>
            <person name="Adam C."/>
            <person name="Daum C."/>
            <person name="Floudas D."/>
            <person name="Sun H."/>
            <person name="Yadav J.S."/>
            <person name="Pangilinan J."/>
            <person name="Larsson K.H."/>
            <person name="Matsuura K."/>
            <person name="Barry K."/>
            <person name="Labutti K."/>
            <person name="Kuo R."/>
            <person name="Ohm R.A."/>
            <person name="Bhattacharya S.S."/>
            <person name="Shirouzu T."/>
            <person name="Yoshinaga Y."/>
            <person name="Martin F.M."/>
            <person name="Grigoriev I.V."/>
            <person name="Hibbett D.S."/>
        </authorList>
    </citation>
    <scope>NUCLEOTIDE SEQUENCE [LARGE SCALE GENOMIC DNA]</scope>
    <source>
        <strain evidence="3 4">CBS 109695</strain>
    </source>
</reference>
<evidence type="ECO:0000313" key="3">
    <source>
        <dbReference type="EMBL" id="KZP12970.1"/>
    </source>
</evidence>
<evidence type="ECO:0000256" key="1">
    <source>
        <dbReference type="SAM" id="MobiDB-lite"/>
    </source>
</evidence>
<protein>
    <recommendedName>
        <fullName evidence="2">Ubiquitin-like domain-containing protein</fullName>
    </recommendedName>
</protein>
<keyword evidence="4" id="KW-1185">Reference proteome</keyword>
<dbReference type="InterPro" id="IPR054464">
    <property type="entry name" value="ULD_fung"/>
</dbReference>
<evidence type="ECO:0000259" key="2">
    <source>
        <dbReference type="Pfam" id="PF22893"/>
    </source>
</evidence>
<feature type="region of interest" description="Disordered" evidence="1">
    <location>
        <begin position="376"/>
        <end position="469"/>
    </location>
</feature>
<evidence type="ECO:0000313" key="4">
    <source>
        <dbReference type="Proteomes" id="UP000076532"/>
    </source>
</evidence>